<feature type="domain" description="Peptidase C51" evidence="3">
    <location>
        <begin position="146"/>
        <end position="274"/>
    </location>
</feature>
<evidence type="ECO:0000313" key="5">
    <source>
        <dbReference type="Proteomes" id="UP001479436"/>
    </source>
</evidence>
<protein>
    <recommendedName>
        <fullName evidence="3">Peptidase C51 domain-containing protein</fullName>
    </recommendedName>
</protein>
<feature type="compositionally biased region" description="Basic and acidic residues" evidence="1">
    <location>
        <begin position="145"/>
        <end position="154"/>
    </location>
</feature>
<dbReference type="Proteomes" id="UP001479436">
    <property type="component" value="Unassembled WGS sequence"/>
</dbReference>
<keyword evidence="5" id="KW-1185">Reference proteome</keyword>
<evidence type="ECO:0000313" key="4">
    <source>
        <dbReference type="EMBL" id="KAK9765574.1"/>
    </source>
</evidence>
<dbReference type="InterPro" id="IPR038765">
    <property type="entry name" value="Papain-like_cys_pep_sf"/>
</dbReference>
<gene>
    <name evidence="4" type="ORF">K7432_005995</name>
</gene>
<feature type="region of interest" description="Disordered" evidence="1">
    <location>
        <begin position="45"/>
        <end position="163"/>
    </location>
</feature>
<accession>A0ABR2WVK8</accession>
<evidence type="ECO:0000256" key="2">
    <source>
        <dbReference type="SAM" id="SignalP"/>
    </source>
</evidence>
<dbReference type="Pfam" id="PF05257">
    <property type="entry name" value="CHAP"/>
    <property type="match status" value="1"/>
</dbReference>
<dbReference type="PROSITE" id="PS50911">
    <property type="entry name" value="CHAP"/>
    <property type="match status" value="1"/>
</dbReference>
<feature type="chain" id="PRO_5045045528" description="Peptidase C51 domain-containing protein" evidence="2">
    <location>
        <begin position="21"/>
        <end position="276"/>
    </location>
</feature>
<feature type="compositionally biased region" description="Low complexity" evidence="1">
    <location>
        <begin position="120"/>
        <end position="129"/>
    </location>
</feature>
<name>A0ABR2WVK8_9FUNG</name>
<comment type="caution">
    <text evidence="4">The sequence shown here is derived from an EMBL/GenBank/DDBJ whole genome shotgun (WGS) entry which is preliminary data.</text>
</comment>
<proteinExistence type="predicted"/>
<feature type="signal peptide" evidence="2">
    <location>
        <begin position="1"/>
        <end position="20"/>
    </location>
</feature>
<feature type="compositionally biased region" description="Low complexity" evidence="1">
    <location>
        <begin position="62"/>
        <end position="83"/>
    </location>
</feature>
<evidence type="ECO:0000259" key="3">
    <source>
        <dbReference type="PROSITE" id="PS50911"/>
    </source>
</evidence>
<feature type="compositionally biased region" description="Polar residues" evidence="1">
    <location>
        <begin position="94"/>
        <end position="105"/>
    </location>
</feature>
<keyword evidence="2" id="KW-0732">Signal</keyword>
<dbReference type="Gene3D" id="3.90.1720.10">
    <property type="entry name" value="endopeptidase domain like (from Nostoc punctiforme)"/>
    <property type="match status" value="1"/>
</dbReference>
<organism evidence="4 5">
    <name type="scientific">Basidiobolus ranarum</name>
    <dbReference type="NCBI Taxonomy" id="34480"/>
    <lineage>
        <taxon>Eukaryota</taxon>
        <taxon>Fungi</taxon>
        <taxon>Fungi incertae sedis</taxon>
        <taxon>Zoopagomycota</taxon>
        <taxon>Entomophthoromycotina</taxon>
        <taxon>Basidiobolomycetes</taxon>
        <taxon>Basidiobolales</taxon>
        <taxon>Basidiobolaceae</taxon>
        <taxon>Basidiobolus</taxon>
    </lineage>
</organism>
<evidence type="ECO:0000256" key="1">
    <source>
        <dbReference type="SAM" id="MobiDB-lite"/>
    </source>
</evidence>
<dbReference type="InterPro" id="IPR007921">
    <property type="entry name" value="CHAP_dom"/>
</dbReference>
<dbReference type="EMBL" id="JASJQH010000251">
    <property type="protein sequence ID" value="KAK9765574.1"/>
    <property type="molecule type" value="Genomic_DNA"/>
</dbReference>
<dbReference type="SUPFAM" id="SSF54001">
    <property type="entry name" value="Cysteine proteinases"/>
    <property type="match status" value="1"/>
</dbReference>
<reference evidence="4 5" key="1">
    <citation type="submission" date="2023-04" db="EMBL/GenBank/DDBJ databases">
        <title>Genome of Basidiobolus ranarum AG-B5.</title>
        <authorList>
            <person name="Stajich J.E."/>
            <person name="Carter-House D."/>
            <person name="Gryganskyi A."/>
        </authorList>
    </citation>
    <scope>NUCLEOTIDE SEQUENCE [LARGE SCALE GENOMIC DNA]</scope>
    <source>
        <strain evidence="4 5">AG-B5</strain>
    </source>
</reference>
<sequence>MHSISKCLAVALYFAVALQALPSFSNTNIGLLNDESLTGSTIHRRGRYYSYGPSGDYRRKGNNNNSSDYSNGGNSGSDNEGYNQSGSGKRKSKGNNNSSYGENTKNSSNNDDNNDDSEGSDYGSQSSTGSKKKQNNDDSATSTDGSKKNSKETEGNTGSGKLEFRFHNGQCTDWADARYAQLTGHHISWSGDARTWASKARSASGWTVSATPKQPSIIVIQPGVQGTGSPGHVAVVEKIDSSGSVSTSNYNYNGGPYIQKSATFKTGNGVDFIWFN</sequence>